<comment type="caution">
    <text evidence="1">The sequence shown here is derived from an EMBL/GenBank/DDBJ whole genome shotgun (WGS) entry which is preliminary data.</text>
</comment>
<organism evidence="1 2">
    <name type="scientific">Lobosporangium transversale</name>
    <dbReference type="NCBI Taxonomy" id="64571"/>
    <lineage>
        <taxon>Eukaryota</taxon>
        <taxon>Fungi</taxon>
        <taxon>Fungi incertae sedis</taxon>
        <taxon>Mucoromycota</taxon>
        <taxon>Mortierellomycotina</taxon>
        <taxon>Mortierellomycetes</taxon>
        <taxon>Mortierellales</taxon>
        <taxon>Mortierellaceae</taxon>
        <taxon>Lobosporangium</taxon>
    </lineage>
</organism>
<name>A0A1Y2GHQ5_9FUNG</name>
<gene>
    <name evidence="1" type="ORF">BCR41DRAFT_132729</name>
</gene>
<reference evidence="1 2" key="1">
    <citation type="submission" date="2016-07" db="EMBL/GenBank/DDBJ databases">
        <title>Pervasive Adenine N6-methylation of Active Genes in Fungi.</title>
        <authorList>
            <consortium name="DOE Joint Genome Institute"/>
            <person name="Mondo S.J."/>
            <person name="Dannebaum R.O."/>
            <person name="Kuo R.C."/>
            <person name="Labutti K."/>
            <person name="Haridas S."/>
            <person name="Kuo A."/>
            <person name="Salamov A."/>
            <person name="Ahrendt S.R."/>
            <person name="Lipzen A."/>
            <person name="Sullivan W."/>
            <person name="Andreopoulos W.B."/>
            <person name="Clum A."/>
            <person name="Lindquist E."/>
            <person name="Daum C."/>
            <person name="Ramamoorthy G.K."/>
            <person name="Gryganskyi A."/>
            <person name="Culley D."/>
            <person name="Magnuson J.K."/>
            <person name="James T.Y."/>
            <person name="O'Malley M.A."/>
            <person name="Stajich J.E."/>
            <person name="Spatafora J.W."/>
            <person name="Visel A."/>
            <person name="Grigoriev I.V."/>
        </authorList>
    </citation>
    <scope>NUCLEOTIDE SEQUENCE [LARGE SCALE GENOMIC DNA]</scope>
    <source>
        <strain evidence="1 2">NRRL 3116</strain>
    </source>
</reference>
<evidence type="ECO:0000313" key="2">
    <source>
        <dbReference type="Proteomes" id="UP000193648"/>
    </source>
</evidence>
<dbReference type="RefSeq" id="XP_021879114.1">
    <property type="nucleotide sequence ID" value="XM_022019497.1"/>
</dbReference>
<sequence length="167" mass="19768">MKDPIQRPMHRRTATISERWMRWMRRLLHLMKQAFCDLIKDPYHHYGHDASKMILLPTPGLSSLLSELYTHTKHLLGTWSKDDLINQKQLLNSWFFPISSMPMTETTSSSTQLDDFKKLCIGDFMAPTKRQLDFVDLMLHDSVYPHDGYRCFRYLVSALHYHAKLIQ</sequence>
<proteinExistence type="predicted"/>
<dbReference type="Proteomes" id="UP000193648">
    <property type="component" value="Unassembled WGS sequence"/>
</dbReference>
<evidence type="ECO:0000313" key="1">
    <source>
        <dbReference type="EMBL" id="ORZ10024.1"/>
    </source>
</evidence>
<dbReference type="InParanoid" id="A0A1Y2GHQ5"/>
<dbReference type="OrthoDB" id="2440126at2759"/>
<accession>A0A1Y2GHQ5</accession>
<protein>
    <submittedName>
        <fullName evidence="1">Uncharacterized protein</fullName>
    </submittedName>
</protein>
<dbReference type="AlphaFoldDB" id="A0A1Y2GHQ5"/>
<dbReference type="EMBL" id="MCFF01000032">
    <property type="protein sequence ID" value="ORZ10024.1"/>
    <property type="molecule type" value="Genomic_DNA"/>
</dbReference>
<keyword evidence="2" id="KW-1185">Reference proteome</keyword>
<dbReference type="GeneID" id="33561342"/>